<evidence type="ECO:0000256" key="8">
    <source>
        <dbReference type="ARBA" id="ARBA00023125"/>
    </source>
</evidence>
<dbReference type="GO" id="GO:0006307">
    <property type="term" value="P:DNA alkylation repair"/>
    <property type="evidence" value="ECO:0007669"/>
    <property type="project" value="UniProtKB-ARBA"/>
</dbReference>
<dbReference type="InterPro" id="IPR009057">
    <property type="entry name" value="Homeodomain-like_sf"/>
</dbReference>
<reference evidence="13 14" key="1">
    <citation type="journal article" date="2018" name="PLoS Pathog.">
        <title>Evolution of structural diversity of trichothecenes, a family of toxins produced by plant pathogenic and entomopathogenic fungi.</title>
        <authorList>
            <person name="Proctor R.H."/>
            <person name="McCormick S.P."/>
            <person name="Kim H.S."/>
            <person name="Cardoza R.E."/>
            <person name="Stanley A.M."/>
            <person name="Lindo L."/>
            <person name="Kelly A."/>
            <person name="Brown D.W."/>
            <person name="Lee T."/>
            <person name="Vaughan M.M."/>
            <person name="Alexander N.J."/>
            <person name="Busman M."/>
            <person name="Gutierrez S."/>
        </authorList>
    </citation>
    <scope>NUCLEOTIDE SEQUENCE [LARGE SCALE GENOMIC DNA]</scope>
    <source>
        <strain evidence="13 14">IBT 40837</strain>
    </source>
</reference>
<evidence type="ECO:0000256" key="4">
    <source>
        <dbReference type="ARBA" id="ARBA00022723"/>
    </source>
</evidence>
<dbReference type="GO" id="GO:0008168">
    <property type="term" value="F:methyltransferase activity"/>
    <property type="evidence" value="ECO:0007669"/>
    <property type="project" value="UniProtKB-KW"/>
</dbReference>
<dbReference type="Gene3D" id="1.10.10.60">
    <property type="entry name" value="Homeodomain-like"/>
    <property type="match status" value="1"/>
</dbReference>
<keyword evidence="7" id="KW-0805">Transcription regulation</keyword>
<dbReference type="FunFam" id="3.40.10.10:FF:000001">
    <property type="entry name" value="DNA-3-methyladenine glycosylase 2"/>
    <property type="match status" value="1"/>
</dbReference>
<protein>
    <submittedName>
        <fullName evidence="13">Family transcriptional regulator</fullName>
    </submittedName>
</protein>
<name>A0A395NRM2_TRIAR</name>
<sequence>MPALQMSLFYDDDTKWQAVQSRDPNADGFFVYGVRTTKVFCRPTCKARLARRANVRFYATVDEAKQNGFRACKRCKPEVMGLMPEEQAVQKIRAFVRHHQSDTGTDRAIGETKMSLSQMAKKTGLSKWHFHRVFKKCVGVTPVEYLKTLRDNAAGQSPETESDGGLSWTEQFDLVNFDDMDFDFGFLNDPLAPVQSTESSSTTISQSEAAPFVFDDLLVWPDSNADVK</sequence>
<keyword evidence="14" id="KW-1185">Reference proteome</keyword>
<dbReference type="InterPro" id="IPR035451">
    <property type="entry name" value="Ada-like_dom_sf"/>
</dbReference>
<dbReference type="SUPFAM" id="SSF46689">
    <property type="entry name" value="Homeodomain-like"/>
    <property type="match status" value="1"/>
</dbReference>
<dbReference type="OrthoDB" id="2447880at2759"/>
<dbReference type="Gene3D" id="3.40.10.10">
    <property type="entry name" value="DNA Methylphosphotriester Repair Domain"/>
    <property type="match status" value="1"/>
</dbReference>
<dbReference type="Pfam" id="PF02805">
    <property type="entry name" value="Ada_Zn_binding"/>
    <property type="match status" value="1"/>
</dbReference>
<keyword evidence="11" id="KW-0234">DNA repair</keyword>
<dbReference type="InterPro" id="IPR018060">
    <property type="entry name" value="HTH_AraC"/>
</dbReference>
<dbReference type="Proteomes" id="UP000266272">
    <property type="component" value="Unassembled WGS sequence"/>
</dbReference>
<evidence type="ECO:0000256" key="5">
    <source>
        <dbReference type="ARBA" id="ARBA00022763"/>
    </source>
</evidence>
<keyword evidence="9" id="KW-0010">Activator</keyword>
<evidence type="ECO:0000256" key="2">
    <source>
        <dbReference type="ARBA" id="ARBA00022603"/>
    </source>
</evidence>
<dbReference type="AlphaFoldDB" id="A0A395NRM2"/>
<dbReference type="GO" id="GO:0003700">
    <property type="term" value="F:DNA-binding transcription factor activity"/>
    <property type="evidence" value="ECO:0007669"/>
    <property type="project" value="InterPro"/>
</dbReference>
<dbReference type="GO" id="GO:0008270">
    <property type="term" value="F:zinc ion binding"/>
    <property type="evidence" value="ECO:0007669"/>
    <property type="project" value="InterPro"/>
</dbReference>
<keyword evidence="6" id="KW-0862">Zinc</keyword>
<dbReference type="EMBL" id="PXOA01000196">
    <property type="protein sequence ID" value="RFU78726.1"/>
    <property type="molecule type" value="Genomic_DNA"/>
</dbReference>
<evidence type="ECO:0000313" key="13">
    <source>
        <dbReference type="EMBL" id="RFU78726.1"/>
    </source>
</evidence>
<evidence type="ECO:0000256" key="7">
    <source>
        <dbReference type="ARBA" id="ARBA00023015"/>
    </source>
</evidence>
<keyword evidence="4" id="KW-0479">Metal-binding</keyword>
<evidence type="ECO:0000256" key="6">
    <source>
        <dbReference type="ARBA" id="ARBA00022833"/>
    </source>
</evidence>
<dbReference type="InterPro" id="IPR004026">
    <property type="entry name" value="Ada_DNA_repair_Zn-bd"/>
</dbReference>
<keyword evidence="8" id="KW-0238">DNA-binding</keyword>
<dbReference type="GO" id="GO:0043565">
    <property type="term" value="F:sequence-specific DNA binding"/>
    <property type="evidence" value="ECO:0007669"/>
    <property type="project" value="InterPro"/>
</dbReference>
<evidence type="ECO:0000256" key="3">
    <source>
        <dbReference type="ARBA" id="ARBA00022679"/>
    </source>
</evidence>
<evidence type="ECO:0000256" key="9">
    <source>
        <dbReference type="ARBA" id="ARBA00023159"/>
    </source>
</evidence>
<comment type="cofactor">
    <cofactor evidence="1">
        <name>Zn(2+)</name>
        <dbReference type="ChEBI" id="CHEBI:29105"/>
    </cofactor>
</comment>
<dbReference type="SUPFAM" id="SSF57884">
    <property type="entry name" value="Ada DNA repair protein, N-terminal domain (N-Ada 10)"/>
    <property type="match status" value="1"/>
</dbReference>
<comment type="caution">
    <text evidence="13">The sequence shown here is derived from an EMBL/GenBank/DDBJ whole genome shotgun (WGS) entry which is preliminary data.</text>
</comment>
<dbReference type="STRING" id="490622.A0A395NRM2"/>
<dbReference type="PROSITE" id="PS01124">
    <property type="entry name" value="HTH_ARAC_FAMILY_2"/>
    <property type="match status" value="1"/>
</dbReference>
<organism evidence="13 14">
    <name type="scientific">Trichoderma arundinaceum</name>
    <dbReference type="NCBI Taxonomy" id="490622"/>
    <lineage>
        <taxon>Eukaryota</taxon>
        <taxon>Fungi</taxon>
        <taxon>Dikarya</taxon>
        <taxon>Ascomycota</taxon>
        <taxon>Pezizomycotina</taxon>
        <taxon>Sordariomycetes</taxon>
        <taxon>Hypocreomycetidae</taxon>
        <taxon>Hypocreales</taxon>
        <taxon>Hypocreaceae</taxon>
        <taxon>Trichoderma</taxon>
    </lineage>
</organism>
<evidence type="ECO:0000259" key="12">
    <source>
        <dbReference type="PROSITE" id="PS01124"/>
    </source>
</evidence>
<evidence type="ECO:0000313" key="14">
    <source>
        <dbReference type="Proteomes" id="UP000266272"/>
    </source>
</evidence>
<keyword evidence="3" id="KW-0808">Transferase</keyword>
<keyword evidence="2" id="KW-0489">Methyltransferase</keyword>
<accession>A0A395NRM2</accession>
<proteinExistence type="predicted"/>
<keyword evidence="5" id="KW-0227">DNA damage</keyword>
<evidence type="ECO:0000256" key="10">
    <source>
        <dbReference type="ARBA" id="ARBA00023163"/>
    </source>
</evidence>
<keyword evidence="10" id="KW-0804">Transcription</keyword>
<dbReference type="GO" id="GO:0032259">
    <property type="term" value="P:methylation"/>
    <property type="evidence" value="ECO:0007669"/>
    <property type="project" value="UniProtKB-KW"/>
</dbReference>
<evidence type="ECO:0000256" key="11">
    <source>
        <dbReference type="ARBA" id="ARBA00023204"/>
    </source>
</evidence>
<dbReference type="Pfam" id="PF00165">
    <property type="entry name" value="HTH_AraC"/>
    <property type="match status" value="1"/>
</dbReference>
<feature type="domain" description="HTH araC/xylS-type" evidence="12">
    <location>
        <begin position="90"/>
        <end position="150"/>
    </location>
</feature>
<evidence type="ECO:0000256" key="1">
    <source>
        <dbReference type="ARBA" id="ARBA00001947"/>
    </source>
</evidence>
<gene>
    <name evidence="13" type="ORF">TARUN_3514</name>
</gene>